<reference evidence="1" key="2">
    <citation type="journal article" date="2015" name="Fish Shellfish Immunol.">
        <title>Early steps in the European eel (Anguilla anguilla)-Vibrio vulnificus interaction in the gills: Role of the RtxA13 toxin.</title>
        <authorList>
            <person name="Callol A."/>
            <person name="Pajuelo D."/>
            <person name="Ebbesson L."/>
            <person name="Teles M."/>
            <person name="MacKenzie S."/>
            <person name="Amaro C."/>
        </authorList>
    </citation>
    <scope>NUCLEOTIDE SEQUENCE</scope>
</reference>
<dbReference type="EMBL" id="GBXM01004184">
    <property type="protein sequence ID" value="JAI04394.1"/>
    <property type="molecule type" value="Transcribed_RNA"/>
</dbReference>
<organism evidence="1">
    <name type="scientific">Anguilla anguilla</name>
    <name type="common">European freshwater eel</name>
    <name type="synonym">Muraena anguilla</name>
    <dbReference type="NCBI Taxonomy" id="7936"/>
    <lineage>
        <taxon>Eukaryota</taxon>
        <taxon>Metazoa</taxon>
        <taxon>Chordata</taxon>
        <taxon>Craniata</taxon>
        <taxon>Vertebrata</taxon>
        <taxon>Euteleostomi</taxon>
        <taxon>Actinopterygii</taxon>
        <taxon>Neopterygii</taxon>
        <taxon>Teleostei</taxon>
        <taxon>Anguilliformes</taxon>
        <taxon>Anguillidae</taxon>
        <taxon>Anguilla</taxon>
    </lineage>
</organism>
<evidence type="ECO:0000313" key="1">
    <source>
        <dbReference type="EMBL" id="JAI04394.1"/>
    </source>
</evidence>
<accession>A0A0E9XRT6</accession>
<name>A0A0E9XRT6_ANGAN</name>
<proteinExistence type="predicted"/>
<protein>
    <submittedName>
        <fullName evidence="1">Uncharacterized protein</fullName>
    </submittedName>
</protein>
<sequence>MIKLPKTMNAKKKKL</sequence>
<reference evidence="1" key="1">
    <citation type="submission" date="2014-11" db="EMBL/GenBank/DDBJ databases">
        <authorList>
            <person name="Amaro Gonzalez C."/>
        </authorList>
    </citation>
    <scope>NUCLEOTIDE SEQUENCE</scope>
</reference>